<dbReference type="AlphaFoldDB" id="A0ABD0TS95"/>
<organism evidence="9 10">
    <name type="scientific">Loxostege sticticalis</name>
    <name type="common">Beet webworm moth</name>
    <dbReference type="NCBI Taxonomy" id="481309"/>
    <lineage>
        <taxon>Eukaryota</taxon>
        <taxon>Metazoa</taxon>
        <taxon>Ecdysozoa</taxon>
        <taxon>Arthropoda</taxon>
        <taxon>Hexapoda</taxon>
        <taxon>Insecta</taxon>
        <taxon>Pterygota</taxon>
        <taxon>Neoptera</taxon>
        <taxon>Endopterygota</taxon>
        <taxon>Lepidoptera</taxon>
        <taxon>Glossata</taxon>
        <taxon>Ditrysia</taxon>
        <taxon>Pyraloidea</taxon>
        <taxon>Crambidae</taxon>
        <taxon>Pyraustinae</taxon>
        <taxon>Loxostege</taxon>
    </lineage>
</organism>
<dbReference type="GO" id="GO:0019706">
    <property type="term" value="F:protein-cysteine S-palmitoyltransferase activity"/>
    <property type="evidence" value="ECO:0007669"/>
    <property type="project" value="UniProtKB-EC"/>
</dbReference>
<evidence type="ECO:0000256" key="1">
    <source>
        <dbReference type="ARBA" id="ARBA00004141"/>
    </source>
</evidence>
<sequence>MVVIKWKFQWRRIFWQIKEYIVWKYTQAVLTMRSLTYNEHMSHGYAVDCMLEPIFWFVDNFAASLGKVFVFCVSVLTAAVVVISYWVGLPYWWQRDPYIATFLVIFGNWLLLNIVFHYYMGVATPPGYPPNGSMVSQAASICKKCITPKPPRTHHCSVCDRCILGMDHHCPWLNNCVGYFNARYFYLYMVYMVVGVTFVIIGGVDIGYQVLWLNDTGGIIPNNDPDLIGHPVRMNQSGVLVPVKVIVEYDSINFPREHDLPVPPITEAQRICAHPWKRKAVIFMAVTCVSSTQWEWLSLAYSSQCP</sequence>
<evidence type="ECO:0000256" key="6">
    <source>
        <dbReference type="ARBA" id="ARBA00023315"/>
    </source>
</evidence>
<dbReference type="EMBL" id="JBEDNZ010000001">
    <property type="protein sequence ID" value="KAL0852211.1"/>
    <property type="molecule type" value="Genomic_DNA"/>
</dbReference>
<evidence type="ECO:0000256" key="5">
    <source>
        <dbReference type="ARBA" id="ARBA00023136"/>
    </source>
</evidence>
<keyword evidence="5 7" id="KW-0472">Membrane</keyword>
<accession>A0ABD0TS95</accession>
<dbReference type="InterPro" id="IPR001594">
    <property type="entry name" value="Palmitoyltrfase_DHHC"/>
</dbReference>
<keyword evidence="4 7" id="KW-1133">Transmembrane helix</keyword>
<dbReference type="Proteomes" id="UP001549921">
    <property type="component" value="Unassembled WGS sequence"/>
</dbReference>
<reference evidence="9 10" key="1">
    <citation type="submission" date="2024-06" db="EMBL/GenBank/DDBJ databases">
        <title>A chromosome-level genome assembly of beet webworm, Loxostege sticticalis.</title>
        <authorList>
            <person name="Zhang Y."/>
        </authorList>
    </citation>
    <scope>NUCLEOTIDE SEQUENCE [LARGE SCALE GENOMIC DNA]</scope>
    <source>
        <strain evidence="9">AQ028</strain>
        <tissue evidence="9">Male pupae</tissue>
    </source>
</reference>
<dbReference type="Pfam" id="PF01529">
    <property type="entry name" value="DHHC"/>
    <property type="match status" value="1"/>
</dbReference>
<comment type="domain">
    <text evidence="7">The DHHC domain is required for palmitoyltransferase activity.</text>
</comment>
<evidence type="ECO:0000256" key="7">
    <source>
        <dbReference type="RuleBase" id="RU079119"/>
    </source>
</evidence>
<gene>
    <name evidence="9" type="ORF">ABMA28_000431</name>
</gene>
<keyword evidence="3 7" id="KW-0812">Transmembrane</keyword>
<feature type="transmembrane region" description="Helical" evidence="7">
    <location>
        <begin position="99"/>
        <end position="120"/>
    </location>
</feature>
<comment type="similarity">
    <text evidence="7">Belongs to the DHHC palmitoyltransferase family.</text>
</comment>
<evidence type="ECO:0000256" key="3">
    <source>
        <dbReference type="ARBA" id="ARBA00022692"/>
    </source>
</evidence>
<comment type="subcellular location">
    <subcellularLocation>
        <location evidence="1">Membrane</location>
        <topology evidence="1">Multi-pass membrane protein</topology>
    </subcellularLocation>
</comment>
<proteinExistence type="inferred from homology"/>
<feature type="transmembrane region" description="Helical" evidence="7">
    <location>
        <begin position="68"/>
        <end position="87"/>
    </location>
</feature>
<dbReference type="PANTHER" id="PTHR12246">
    <property type="entry name" value="PALMITOYLTRANSFERASE ZDHHC16"/>
    <property type="match status" value="1"/>
</dbReference>
<comment type="catalytic activity">
    <reaction evidence="7">
        <text>L-cysteinyl-[protein] + hexadecanoyl-CoA = S-hexadecanoyl-L-cysteinyl-[protein] + CoA</text>
        <dbReference type="Rhea" id="RHEA:36683"/>
        <dbReference type="Rhea" id="RHEA-COMP:10131"/>
        <dbReference type="Rhea" id="RHEA-COMP:11032"/>
        <dbReference type="ChEBI" id="CHEBI:29950"/>
        <dbReference type="ChEBI" id="CHEBI:57287"/>
        <dbReference type="ChEBI" id="CHEBI:57379"/>
        <dbReference type="ChEBI" id="CHEBI:74151"/>
        <dbReference type="EC" id="2.3.1.225"/>
    </reaction>
</comment>
<dbReference type="InterPro" id="IPR039859">
    <property type="entry name" value="PFA4/ZDH16/20/ERF2-like"/>
</dbReference>
<protein>
    <recommendedName>
        <fullName evidence="7">Palmitoyltransferase</fullName>
        <ecNumber evidence="7">2.3.1.225</ecNumber>
    </recommendedName>
</protein>
<evidence type="ECO:0000259" key="8">
    <source>
        <dbReference type="Pfam" id="PF01529"/>
    </source>
</evidence>
<feature type="domain" description="Palmitoyltransferase DHHC" evidence="8">
    <location>
        <begin position="138"/>
        <end position="203"/>
    </location>
</feature>
<keyword evidence="6 7" id="KW-0012">Acyltransferase</keyword>
<evidence type="ECO:0000256" key="4">
    <source>
        <dbReference type="ARBA" id="ARBA00022989"/>
    </source>
</evidence>
<comment type="caution">
    <text evidence="9">The sequence shown here is derived from an EMBL/GenBank/DDBJ whole genome shotgun (WGS) entry which is preliminary data.</text>
</comment>
<name>A0ABD0TS95_LOXSC</name>
<evidence type="ECO:0000256" key="2">
    <source>
        <dbReference type="ARBA" id="ARBA00022679"/>
    </source>
</evidence>
<evidence type="ECO:0000313" key="9">
    <source>
        <dbReference type="EMBL" id="KAL0852211.1"/>
    </source>
</evidence>
<dbReference type="EC" id="2.3.1.225" evidence="7"/>
<evidence type="ECO:0000313" key="10">
    <source>
        <dbReference type="Proteomes" id="UP001549921"/>
    </source>
</evidence>
<feature type="transmembrane region" description="Helical" evidence="7">
    <location>
        <begin position="185"/>
        <end position="204"/>
    </location>
</feature>
<dbReference type="PROSITE" id="PS50216">
    <property type="entry name" value="DHHC"/>
    <property type="match status" value="1"/>
</dbReference>
<dbReference type="GO" id="GO:0016020">
    <property type="term" value="C:membrane"/>
    <property type="evidence" value="ECO:0007669"/>
    <property type="project" value="UniProtKB-SubCell"/>
</dbReference>
<keyword evidence="2 7" id="KW-0808">Transferase</keyword>